<sequence>MENPKGHKEILQMSDQAICTYCGKAWDMNDIDPPECTEERAPAKWGGQIKARWAGGYVGNLQNLPRDRNSRFKRGQVPPSPTGRFQYSFDPAIHSLPVVPVDTRFLDEMLEKPVAYLISDCGTTGFIVYAFGESQALGFAEKLLWDSVFVVTVMRLHRMDEYCTGRAPRVELNPSVIARANEISPYNVVSPLVFRNIVKGK</sequence>
<dbReference type="KEGG" id="vg:14014048"/>
<dbReference type="GeneID" id="14014048"/>
<evidence type="ECO:0000313" key="2">
    <source>
        <dbReference type="Proteomes" id="UP000008024"/>
    </source>
</evidence>
<dbReference type="Proteomes" id="UP000008024">
    <property type="component" value="Segment"/>
</dbReference>
<dbReference type="EMBL" id="JQ340774">
    <property type="protein sequence ID" value="AFB84067.1"/>
    <property type="molecule type" value="Genomic_DNA"/>
</dbReference>
<evidence type="ECO:0000313" key="1">
    <source>
        <dbReference type="EMBL" id="AFB84067.1"/>
    </source>
</evidence>
<organism evidence="1 2">
    <name type="scientific">Hafnia phage Enc34</name>
    <dbReference type="NCBI Taxonomy" id="1150990"/>
    <lineage>
        <taxon>Viruses</taxon>
        <taxon>Duplodnaviria</taxon>
        <taxon>Heunggongvirae</taxon>
        <taxon>Uroviricota</taxon>
        <taxon>Caudoviricetes</taxon>
        <taxon>Casjensviridae</taxon>
        <taxon>Enchivirus</taxon>
        <taxon>Enchivirus Enc34</taxon>
    </lineage>
</organism>
<proteinExistence type="predicted"/>
<protein>
    <submittedName>
        <fullName evidence="1">Uncharacterized protein</fullName>
    </submittedName>
</protein>
<keyword evidence="2" id="KW-1185">Reference proteome</keyword>
<reference evidence="1 2" key="1">
    <citation type="journal article" date="2012" name="J. Virol.">
        <title>Complete Genome Sequence of the Enterobacter cancerogenus Bacteriophage Enc34.</title>
        <authorList>
            <person name="Kazaks A."/>
            <person name="Dislers A."/>
            <person name="Lipowsky G."/>
            <person name="Nikolajeva V."/>
            <person name="Tars K."/>
        </authorList>
    </citation>
    <scope>NUCLEOTIDE SEQUENCE [LARGE SCALE GENOMIC DNA]</scope>
</reference>
<name>H6WYL2_9CAUD</name>
<dbReference type="OrthoDB" id="7472at10239"/>
<dbReference type="RefSeq" id="YP_007007055.1">
    <property type="nucleotide sequence ID" value="NC_019524.2"/>
</dbReference>
<accession>H6WYL2</accession>